<evidence type="ECO:0000313" key="3">
    <source>
        <dbReference type="Proteomes" id="UP000235392"/>
    </source>
</evidence>
<reference evidence="2 3" key="1">
    <citation type="submission" date="2017-11" db="EMBL/GenBank/DDBJ databases">
        <title>De novo assembly and phasing of dikaryotic genomes from two isolates of Puccinia coronata f. sp. avenae, the causal agent of oat crown rust.</title>
        <authorList>
            <person name="Miller M.E."/>
            <person name="Zhang Y."/>
            <person name="Omidvar V."/>
            <person name="Sperschneider J."/>
            <person name="Schwessinger B."/>
            <person name="Raley C."/>
            <person name="Palmer J.M."/>
            <person name="Garnica D."/>
            <person name="Upadhyaya N."/>
            <person name="Rathjen J."/>
            <person name="Taylor J.M."/>
            <person name="Park R.F."/>
            <person name="Dodds P.N."/>
            <person name="Hirsch C.D."/>
            <person name="Kianian S.F."/>
            <person name="Figueroa M."/>
        </authorList>
    </citation>
    <scope>NUCLEOTIDE SEQUENCE [LARGE SCALE GENOMIC DNA]</scope>
    <source>
        <strain evidence="2">12SD80</strain>
    </source>
</reference>
<proteinExistence type="predicted"/>
<organism evidence="2 3">
    <name type="scientific">Puccinia coronata f. sp. avenae</name>
    <dbReference type="NCBI Taxonomy" id="200324"/>
    <lineage>
        <taxon>Eukaryota</taxon>
        <taxon>Fungi</taxon>
        <taxon>Dikarya</taxon>
        <taxon>Basidiomycota</taxon>
        <taxon>Pucciniomycotina</taxon>
        <taxon>Pucciniomycetes</taxon>
        <taxon>Pucciniales</taxon>
        <taxon>Pucciniaceae</taxon>
        <taxon>Puccinia</taxon>
    </lineage>
</organism>
<evidence type="ECO:0000313" key="2">
    <source>
        <dbReference type="EMBL" id="PLW28292.1"/>
    </source>
</evidence>
<evidence type="ECO:0000256" key="1">
    <source>
        <dbReference type="SAM" id="MobiDB-lite"/>
    </source>
</evidence>
<comment type="caution">
    <text evidence="2">The sequence shown here is derived from an EMBL/GenBank/DDBJ whole genome shotgun (WGS) entry which is preliminary data.</text>
</comment>
<protein>
    <submittedName>
        <fullName evidence="2">Uncharacterized protein</fullName>
    </submittedName>
</protein>
<dbReference type="AlphaFoldDB" id="A0A2N5TS35"/>
<dbReference type="EMBL" id="PGCI01000370">
    <property type="protein sequence ID" value="PLW28292.1"/>
    <property type="molecule type" value="Genomic_DNA"/>
</dbReference>
<sequence length="161" mass="17104">MIIDPAVKSAGKGPSSWIVEVKAHEGSEQLLTLPPYNDAPYAPILSTLVHEALTLATGFSIPSSPGNSEVSPRSINCIHCLPKELLPEHLKAPACSPFPSEGYECIRCASKTAYLAQGHLTTSKAWEFTTEPVENDHSAFGSSPAADVALLPSPDGAIQRR</sequence>
<name>A0A2N5TS35_9BASI</name>
<dbReference type="Proteomes" id="UP000235392">
    <property type="component" value="Unassembled WGS sequence"/>
</dbReference>
<accession>A0A2N5TS35</accession>
<gene>
    <name evidence="2" type="ORF">PCASD_20245</name>
</gene>
<feature type="region of interest" description="Disordered" evidence="1">
    <location>
        <begin position="136"/>
        <end position="161"/>
    </location>
</feature>